<dbReference type="EMBL" id="CP047593">
    <property type="protein sequence ID" value="QHI70498.1"/>
    <property type="molecule type" value="Genomic_DNA"/>
</dbReference>
<evidence type="ECO:0000313" key="2">
    <source>
        <dbReference type="EMBL" id="QHI70498.1"/>
    </source>
</evidence>
<evidence type="ECO:0000313" key="3">
    <source>
        <dbReference type="Proteomes" id="UP000464954"/>
    </source>
</evidence>
<dbReference type="Proteomes" id="UP000464954">
    <property type="component" value="Chromosome"/>
</dbReference>
<sequence>MFAYPQKAAFGKTVPKSLIYSKARPSKKVKSLFVEQVEEIIWAYKLSRETLKLPAKGGYSEIEVFDIRLRADKLDVAVLDSIDKAIPYPIIFRLLSQRQVKNVAAYKRPATDGTKNWVIGGRFETDWLKTPGEDPLPVALNIKALYEQMMLPIIGNSPRKDEPLGEMVQRLNLARKKQNELKKLQSRLKKEKQFNRKVEINAEIRTLSAELEKIS</sequence>
<protein>
    <submittedName>
        <fullName evidence="2">DUF4391 domain-containing protein</fullName>
    </submittedName>
</protein>
<gene>
    <name evidence="2" type="ORF">GT409_13965</name>
</gene>
<organism evidence="2 3">
    <name type="scientific">Tichowtungia aerotolerans</name>
    <dbReference type="NCBI Taxonomy" id="2697043"/>
    <lineage>
        <taxon>Bacteria</taxon>
        <taxon>Pseudomonadati</taxon>
        <taxon>Kiritimatiellota</taxon>
        <taxon>Tichowtungiia</taxon>
        <taxon>Tichowtungiales</taxon>
        <taxon>Tichowtungiaceae</taxon>
        <taxon>Tichowtungia</taxon>
    </lineage>
</organism>
<evidence type="ECO:0000256" key="1">
    <source>
        <dbReference type="SAM" id="Coils"/>
    </source>
</evidence>
<feature type="coiled-coil region" evidence="1">
    <location>
        <begin position="171"/>
        <end position="201"/>
    </location>
</feature>
<accession>A0A6P1MEN7</accession>
<dbReference type="KEGG" id="taer:GT409_13965"/>
<proteinExistence type="predicted"/>
<reference evidence="2 3" key="1">
    <citation type="submission" date="2020-01" db="EMBL/GenBank/DDBJ databases">
        <title>Ponticoccus aerotolerans gen. nov., sp. nov., an anaerobic bacterium and proposal of Ponticoccusceae fam. nov., Ponticoccusles ord. nov. and Ponticoccuse classis nov. in the phylum Kiritimatiellaeota.</title>
        <authorList>
            <person name="Zhou L.Y."/>
            <person name="Du Z.J."/>
        </authorList>
    </citation>
    <scope>NUCLEOTIDE SEQUENCE [LARGE SCALE GENOMIC DNA]</scope>
    <source>
        <strain evidence="2 3">S-5007</strain>
    </source>
</reference>
<keyword evidence="3" id="KW-1185">Reference proteome</keyword>
<keyword evidence="1" id="KW-0175">Coiled coil</keyword>
<name>A0A6P1MEN7_9BACT</name>
<dbReference type="RefSeq" id="WP_160629674.1">
    <property type="nucleotide sequence ID" value="NZ_CP047593.1"/>
</dbReference>
<dbReference type="AlphaFoldDB" id="A0A6P1MEN7"/>
<dbReference type="InterPro" id="IPR025503">
    <property type="entry name" value="DUF4391"/>
</dbReference>
<dbReference type="Pfam" id="PF14335">
    <property type="entry name" value="DUF4391"/>
    <property type="match status" value="1"/>
</dbReference>